<dbReference type="InterPro" id="IPR006311">
    <property type="entry name" value="TAT_signal"/>
</dbReference>
<dbReference type="PANTHER" id="PTHR30040:SF2">
    <property type="entry name" value="FAD:PROTEIN FMN TRANSFERASE"/>
    <property type="match status" value="1"/>
</dbReference>
<comment type="caution">
    <text evidence="12">The sequence shown here is derived from an EMBL/GenBank/DDBJ whole genome shotgun (WGS) entry which is preliminary data.</text>
</comment>
<keyword evidence="13" id="KW-1185">Reference proteome</keyword>
<dbReference type="SUPFAM" id="SSF143631">
    <property type="entry name" value="ApbE-like"/>
    <property type="match status" value="1"/>
</dbReference>
<proteinExistence type="inferred from homology"/>
<dbReference type="GO" id="GO:0046872">
    <property type="term" value="F:metal ion binding"/>
    <property type="evidence" value="ECO:0007669"/>
    <property type="project" value="UniProtKB-UniRule"/>
</dbReference>
<evidence type="ECO:0000256" key="3">
    <source>
        <dbReference type="ARBA" id="ARBA00022630"/>
    </source>
</evidence>
<protein>
    <recommendedName>
        <fullName evidence="2 10">FAD:protein FMN transferase</fullName>
        <ecNumber evidence="1 10">2.7.1.180</ecNumber>
    </recommendedName>
    <alternativeName>
        <fullName evidence="8 10">Flavin transferase</fullName>
    </alternativeName>
</protein>
<evidence type="ECO:0000256" key="5">
    <source>
        <dbReference type="ARBA" id="ARBA00022723"/>
    </source>
</evidence>
<evidence type="ECO:0000313" key="12">
    <source>
        <dbReference type="EMBL" id="OZI16193.1"/>
    </source>
</evidence>
<keyword evidence="3 10" id="KW-0285">Flavoprotein</keyword>
<comment type="catalytic activity">
    <reaction evidence="9 10">
        <text>L-threonyl-[protein] + FAD = FMN-L-threonyl-[protein] + AMP + H(+)</text>
        <dbReference type="Rhea" id="RHEA:36847"/>
        <dbReference type="Rhea" id="RHEA-COMP:11060"/>
        <dbReference type="Rhea" id="RHEA-COMP:11061"/>
        <dbReference type="ChEBI" id="CHEBI:15378"/>
        <dbReference type="ChEBI" id="CHEBI:30013"/>
        <dbReference type="ChEBI" id="CHEBI:57692"/>
        <dbReference type="ChEBI" id="CHEBI:74257"/>
        <dbReference type="ChEBI" id="CHEBI:456215"/>
        <dbReference type="EC" id="2.7.1.180"/>
    </reaction>
</comment>
<feature type="binding site" evidence="11">
    <location>
        <position position="302"/>
    </location>
    <ligand>
        <name>Mg(2+)</name>
        <dbReference type="ChEBI" id="CHEBI:18420"/>
    </ligand>
</feature>
<keyword evidence="6 10" id="KW-0274">FAD</keyword>
<dbReference type="PANTHER" id="PTHR30040">
    <property type="entry name" value="THIAMINE BIOSYNTHESIS LIPOPROTEIN APBE"/>
    <property type="match status" value="1"/>
</dbReference>
<dbReference type="Proteomes" id="UP000216947">
    <property type="component" value="Unassembled WGS sequence"/>
</dbReference>
<keyword evidence="4 10" id="KW-0808">Transferase</keyword>
<reference evidence="13" key="1">
    <citation type="submission" date="2017-05" db="EMBL/GenBank/DDBJ databases">
        <title>Complete and WGS of Bordetella genogroups.</title>
        <authorList>
            <person name="Spilker T."/>
            <person name="Lipuma J."/>
        </authorList>
    </citation>
    <scope>NUCLEOTIDE SEQUENCE [LARGE SCALE GENOMIC DNA]</scope>
    <source>
        <strain evidence="13">AU18089</strain>
    </source>
</reference>
<evidence type="ECO:0000256" key="9">
    <source>
        <dbReference type="ARBA" id="ARBA00048540"/>
    </source>
</evidence>
<keyword evidence="5 10" id="KW-0479">Metal-binding</keyword>
<dbReference type="InterPro" id="IPR003374">
    <property type="entry name" value="ApbE-like_sf"/>
</dbReference>
<evidence type="ECO:0000256" key="4">
    <source>
        <dbReference type="ARBA" id="ARBA00022679"/>
    </source>
</evidence>
<sequence length="347" mass="37194">MSTPLPARRRFIGITAAAAALSLAPGALRLAHATSRPQPAQSINPITWRGVALGADAELRLYHPSPAFAQRLLHQALAEIHRLESLFSLYRHDSALAQLNRQGHLAHPPADLVRLLSESTHYSRLTGGAFDPSVQPLWNLYAQHFQQAGANPAGPAPRALQKALKRVGYQHIHISRSHIRLQQPGMALTLNGIAQGYITDRITDLLRAGGLPRALVDLGEIRGLDDQPGSAPWRVGLAWPDQPNQTHTTVAIHNQALATSGGYGTPLDPAGRHTHLFNPRTGHAQPRHRSVSVLGGTATMADALSTAFSNMPLADTAPLVQQLGLTAWFVLADGTVQIQGSPPPAQS</sequence>
<dbReference type="InterPro" id="IPR024932">
    <property type="entry name" value="ApbE"/>
</dbReference>
<feature type="binding site" evidence="11">
    <location>
        <position position="306"/>
    </location>
    <ligand>
        <name>Mg(2+)</name>
        <dbReference type="ChEBI" id="CHEBI:18420"/>
    </ligand>
</feature>
<dbReference type="GO" id="GO:0016740">
    <property type="term" value="F:transferase activity"/>
    <property type="evidence" value="ECO:0007669"/>
    <property type="project" value="UniProtKB-UniRule"/>
</dbReference>
<name>A0A261QVU1_9BORD</name>
<gene>
    <name evidence="12" type="ORF">CAL19_15935</name>
</gene>
<evidence type="ECO:0000256" key="10">
    <source>
        <dbReference type="PIRNR" id="PIRNR006268"/>
    </source>
</evidence>
<feature type="binding site" evidence="11">
    <location>
        <position position="192"/>
    </location>
    <ligand>
        <name>Mg(2+)</name>
        <dbReference type="ChEBI" id="CHEBI:18420"/>
    </ligand>
</feature>
<organism evidence="12 13">
    <name type="scientific">Bordetella genomosp. 7</name>
    <dbReference type="NCBI Taxonomy" id="1416805"/>
    <lineage>
        <taxon>Bacteria</taxon>
        <taxon>Pseudomonadati</taxon>
        <taxon>Pseudomonadota</taxon>
        <taxon>Betaproteobacteria</taxon>
        <taxon>Burkholderiales</taxon>
        <taxon>Alcaligenaceae</taxon>
        <taxon>Bordetella</taxon>
    </lineage>
</organism>
<dbReference type="EMBL" id="NEVK01000008">
    <property type="protein sequence ID" value="OZI16193.1"/>
    <property type="molecule type" value="Genomic_DNA"/>
</dbReference>
<evidence type="ECO:0000256" key="7">
    <source>
        <dbReference type="ARBA" id="ARBA00022842"/>
    </source>
</evidence>
<comment type="cofactor">
    <cofactor evidence="11">
        <name>Mg(2+)</name>
        <dbReference type="ChEBI" id="CHEBI:18420"/>
    </cofactor>
    <cofactor evidence="11">
        <name>Mn(2+)</name>
        <dbReference type="ChEBI" id="CHEBI:29035"/>
    </cofactor>
    <text evidence="11">Magnesium. Can also use manganese.</text>
</comment>
<dbReference type="Gene3D" id="3.10.520.10">
    <property type="entry name" value="ApbE-like domains"/>
    <property type="match status" value="1"/>
</dbReference>
<accession>A0A261QVU1</accession>
<dbReference type="PROSITE" id="PS51318">
    <property type="entry name" value="TAT"/>
    <property type="match status" value="1"/>
</dbReference>
<dbReference type="RefSeq" id="WP_094797356.1">
    <property type="nucleotide sequence ID" value="NZ_NEVK01000008.1"/>
</dbReference>
<dbReference type="Pfam" id="PF02424">
    <property type="entry name" value="ApbE"/>
    <property type="match status" value="1"/>
</dbReference>
<evidence type="ECO:0000256" key="8">
    <source>
        <dbReference type="ARBA" id="ARBA00031306"/>
    </source>
</evidence>
<evidence type="ECO:0000256" key="11">
    <source>
        <dbReference type="PIRSR" id="PIRSR006268-2"/>
    </source>
</evidence>
<keyword evidence="7 10" id="KW-0460">Magnesium</keyword>
<evidence type="ECO:0000256" key="6">
    <source>
        <dbReference type="ARBA" id="ARBA00022827"/>
    </source>
</evidence>
<dbReference type="PIRSF" id="PIRSF006268">
    <property type="entry name" value="ApbE"/>
    <property type="match status" value="1"/>
</dbReference>
<dbReference type="EC" id="2.7.1.180" evidence="1 10"/>
<evidence type="ECO:0000313" key="13">
    <source>
        <dbReference type="Proteomes" id="UP000216947"/>
    </source>
</evidence>
<comment type="similarity">
    <text evidence="10">Belongs to the ApbE family.</text>
</comment>
<dbReference type="AlphaFoldDB" id="A0A261QVU1"/>
<evidence type="ECO:0000256" key="2">
    <source>
        <dbReference type="ARBA" id="ARBA00016337"/>
    </source>
</evidence>
<evidence type="ECO:0000256" key="1">
    <source>
        <dbReference type="ARBA" id="ARBA00011955"/>
    </source>
</evidence>